<accession>A0A8T9KNB9</accession>
<organism evidence="5 6">
    <name type="scientific">Wenzhou Rattus losea jeilongvirus 2</name>
    <dbReference type="NCBI Taxonomy" id="2928988"/>
    <lineage>
        <taxon>Viruses</taxon>
        <taxon>Riboviria</taxon>
        <taxon>Orthornavirae</taxon>
        <taxon>Negarnaviricota</taxon>
        <taxon>Haploviricotina</taxon>
        <taxon>Monjiviricetes</taxon>
        <taxon>Mononegavirales</taxon>
        <taxon>Paramyxoviridae</taxon>
        <taxon>Orthoparamyxovirinae</taxon>
        <taxon>Jeilongvirus</taxon>
        <taxon>Jeilongvirus ratti</taxon>
    </lineage>
</organism>
<name>A0A8T9KNB9_9MONO</name>
<keyword evidence="6" id="KW-1185">Reference proteome</keyword>
<evidence type="ECO:0000256" key="2">
    <source>
        <dbReference type="ARBA" id="ARBA00022553"/>
    </source>
</evidence>
<feature type="compositionally biased region" description="Low complexity" evidence="4">
    <location>
        <begin position="64"/>
        <end position="79"/>
    </location>
</feature>
<feature type="compositionally biased region" description="Polar residues" evidence="4">
    <location>
        <begin position="93"/>
        <end position="102"/>
    </location>
</feature>
<keyword evidence="2" id="KW-0597">Phosphoprotein</keyword>
<evidence type="ECO:0000313" key="6">
    <source>
        <dbReference type="Proteomes" id="UP001250135"/>
    </source>
</evidence>
<evidence type="ECO:0000313" key="5">
    <source>
        <dbReference type="EMBL" id="UOL48965.1"/>
    </source>
</evidence>
<dbReference type="EMBL" id="OM030338">
    <property type="protein sequence ID" value="UOL48965.1"/>
    <property type="molecule type" value="Viral_cRNA"/>
</dbReference>
<sequence length="501" mass="54324">MSDNLTSDRAQLIDNGIKILEELEKERQAAQTVQDSGQSGEPTPRKRTKGGKIEASSGLQDRPSTSSAGGSDIGASGESSDWEKIMHGPGYDGSSSELSQSEGPGGGDNPRDGSSYGRTDSREWSVGSDQSGQSVPDPRVEYLGESQPIDGSASDPLSVSDIEKILHLDEDVDHYLETGHSESGVTITETSLDGIESVLHAPPSTVHRRLRGVKEAVAEYTVHDHGGNAVKRGIEGNTASITSDQMLLSGHGVTQPVPKSHHQPKNLSVLADYVPTLVESVSETDITSYIAKYADSNFTSRDMLTLMLAKQDMIMAKLKDIDKLSREVNDVKKVLDNFGIVLSTLENYMESLMIIIPSSGKQNQKRDVEVNPDLRPVIGRDRARGYAEVVERKVTFDDITIEGAVGGKDSISDEFLNFDLDFSANNAANFVPTQDENTLKILLSIIEDHVKDVEQATELKKWVFEKVGTFPLDEIYSMVINTIEPGGDSDPGGSLDAMDQN</sequence>
<proteinExistence type="predicted"/>
<protein>
    <recommendedName>
        <fullName evidence="1">Phosphoprotein</fullName>
    </recommendedName>
</protein>
<feature type="compositionally biased region" description="Polar residues" evidence="4">
    <location>
        <begin position="29"/>
        <end position="41"/>
    </location>
</feature>
<feature type="region of interest" description="Disordered" evidence="4">
    <location>
        <begin position="24"/>
        <end position="156"/>
    </location>
</feature>
<evidence type="ECO:0000256" key="3">
    <source>
        <dbReference type="ARBA" id="ARBA00022953"/>
    </source>
</evidence>
<dbReference type="Gene3D" id="1.20.5.110">
    <property type="match status" value="1"/>
</dbReference>
<dbReference type="Pfam" id="PF03210">
    <property type="entry name" value="Paramyx_P_V_C"/>
    <property type="match status" value="1"/>
</dbReference>
<dbReference type="InterPro" id="IPR004897">
    <property type="entry name" value="P/V_Pprotein_paramyxoviral"/>
</dbReference>
<evidence type="ECO:0000256" key="4">
    <source>
        <dbReference type="SAM" id="MobiDB-lite"/>
    </source>
</evidence>
<evidence type="ECO:0000256" key="1">
    <source>
        <dbReference type="ARBA" id="ARBA00020572"/>
    </source>
</evidence>
<dbReference type="Proteomes" id="UP001250135">
    <property type="component" value="Segment"/>
</dbReference>
<keyword evidence="3" id="KW-0693">Viral RNA replication</keyword>
<reference evidence="5" key="1">
    <citation type="submission" date="2021-12" db="EMBL/GenBank/DDBJ databases">
        <authorList>
            <person name="Tan Z.-Z."/>
            <person name="Pan Y.-F."/>
            <person name="Zhang Y.-Z."/>
        </authorList>
    </citation>
    <scope>NUCLEOTIDE SEQUENCE</scope>
    <source>
        <strain evidence="5">WZS_HuMao</strain>
    </source>
</reference>